<dbReference type="GO" id="GO:0005615">
    <property type="term" value="C:extracellular space"/>
    <property type="evidence" value="ECO:0007669"/>
    <property type="project" value="TreeGrafter"/>
</dbReference>
<sequence>MKFLFLCFIIAAGSLDAHNVHLSQSQKDKVHQYTLQCITESGVKPEVIAEAKKGHFNDDEALKKFILCFFQKSSILNGEGKLDVEAALSKLPSDVDKTAVKKVLEDCKNKTGKSTADTAFEIFKCYYKGTPTHVIFS</sequence>
<evidence type="ECO:0000313" key="6">
    <source>
        <dbReference type="EMBL" id="AOG12879.1"/>
    </source>
</evidence>
<reference evidence="6" key="1">
    <citation type="journal article" date="2016" name="BMC Genomics">
        <title>Antennal transcriptome analysis and expression profiles of odorant binding proteins in Eogystia hippophaecolus (Lepidoptera: Cossidae).</title>
        <authorList>
            <person name="Hu P."/>
            <person name="Tao J."/>
            <person name="Cui M."/>
            <person name="Gao C."/>
            <person name="Lu P."/>
            <person name="Luo Y."/>
        </authorList>
    </citation>
    <scope>NUCLEOTIDE SEQUENCE</scope>
</reference>
<dbReference type="InterPro" id="IPR006170">
    <property type="entry name" value="PBP/GOBP"/>
</dbReference>
<comment type="subcellular location">
    <subcellularLocation>
        <location evidence="1">Secreted</location>
    </subcellularLocation>
</comment>
<dbReference type="PANTHER" id="PTHR11857">
    <property type="entry name" value="ODORANT BINDING PROTEIN-RELATED"/>
    <property type="match status" value="1"/>
</dbReference>
<comment type="similarity">
    <text evidence="2">Belongs to the PBP/GOBP family.</text>
</comment>
<dbReference type="CDD" id="cd23992">
    <property type="entry name" value="PBP_GOBP"/>
    <property type="match status" value="1"/>
</dbReference>
<evidence type="ECO:0000256" key="3">
    <source>
        <dbReference type="ARBA" id="ARBA00022525"/>
    </source>
</evidence>
<dbReference type="GO" id="GO:0005549">
    <property type="term" value="F:odorant binding"/>
    <property type="evidence" value="ECO:0007669"/>
    <property type="project" value="InterPro"/>
</dbReference>
<dbReference type="SMART" id="SM00708">
    <property type="entry name" value="PhBP"/>
    <property type="match status" value="1"/>
</dbReference>
<feature type="chain" id="PRO_5008552433" evidence="5">
    <location>
        <begin position="18"/>
        <end position="137"/>
    </location>
</feature>
<dbReference type="PANTHER" id="PTHR11857:SF43">
    <property type="entry name" value="GEO07291P1-RELATED"/>
    <property type="match status" value="1"/>
</dbReference>
<name>A0A1B3P5L8_EOGHI</name>
<protein>
    <submittedName>
        <fullName evidence="6">Odorant binding protein</fullName>
    </submittedName>
</protein>
<accession>A0A1B3P5L8</accession>
<organism evidence="6">
    <name type="scientific">Eogystia hippophaecolus</name>
    <name type="common">Moth</name>
    <name type="synonym">Holcocerus hippophaecolus</name>
    <dbReference type="NCBI Taxonomy" id="1206364"/>
    <lineage>
        <taxon>Eukaryota</taxon>
        <taxon>Metazoa</taxon>
        <taxon>Ecdysozoa</taxon>
        <taxon>Arthropoda</taxon>
        <taxon>Hexapoda</taxon>
        <taxon>Insecta</taxon>
        <taxon>Pterygota</taxon>
        <taxon>Neoptera</taxon>
        <taxon>Endopterygota</taxon>
        <taxon>Lepidoptera</taxon>
        <taxon>Glossata</taxon>
        <taxon>Ditrysia</taxon>
        <taxon>Cossoidea</taxon>
        <taxon>Cossidae</taxon>
        <taxon>Cossinae</taxon>
        <taxon>Eogystia</taxon>
    </lineage>
</organism>
<dbReference type="GO" id="GO:0007608">
    <property type="term" value="P:sensory perception of smell"/>
    <property type="evidence" value="ECO:0007669"/>
    <property type="project" value="TreeGrafter"/>
</dbReference>
<dbReference type="Pfam" id="PF01395">
    <property type="entry name" value="PBP_GOBP"/>
    <property type="match status" value="1"/>
</dbReference>
<proteinExistence type="evidence at transcript level"/>
<evidence type="ECO:0000256" key="4">
    <source>
        <dbReference type="ARBA" id="ARBA00022729"/>
    </source>
</evidence>
<feature type="signal peptide" evidence="5">
    <location>
        <begin position="1"/>
        <end position="17"/>
    </location>
</feature>
<dbReference type="EMBL" id="KX655930">
    <property type="protein sequence ID" value="AOG12879.1"/>
    <property type="molecule type" value="mRNA"/>
</dbReference>
<dbReference type="Gene3D" id="1.10.238.20">
    <property type="entry name" value="Pheromone/general odorant binding protein domain"/>
    <property type="match status" value="1"/>
</dbReference>
<evidence type="ECO:0000256" key="1">
    <source>
        <dbReference type="ARBA" id="ARBA00004613"/>
    </source>
</evidence>
<dbReference type="InterPro" id="IPR036728">
    <property type="entry name" value="PBP_GOBP_sf"/>
</dbReference>
<dbReference type="AlphaFoldDB" id="A0A1B3P5L8"/>
<dbReference type="SUPFAM" id="SSF47565">
    <property type="entry name" value="Insect pheromone/odorant-binding proteins"/>
    <property type="match status" value="1"/>
</dbReference>
<dbReference type="FunFam" id="1.10.238.20:FF:000001">
    <property type="entry name" value="General odorant-binding protein lush"/>
    <property type="match status" value="1"/>
</dbReference>
<evidence type="ECO:0000256" key="2">
    <source>
        <dbReference type="ARBA" id="ARBA00008098"/>
    </source>
</evidence>
<keyword evidence="4 5" id="KW-0732">Signal</keyword>
<evidence type="ECO:0000256" key="5">
    <source>
        <dbReference type="SAM" id="SignalP"/>
    </source>
</evidence>
<keyword evidence="3" id="KW-0964">Secreted</keyword>